<evidence type="ECO:0000313" key="1">
    <source>
        <dbReference type="EMBL" id="EJD37001.1"/>
    </source>
</evidence>
<evidence type="ECO:0000313" key="2">
    <source>
        <dbReference type="Proteomes" id="UP000006514"/>
    </source>
</evidence>
<sequence>MSLSQRISAASARHSALLTELAALDHVPASLAQATKYFEDVQQTARVAEGRLHAAQQSKQKEWEEHHSMEDSNVRKFAAKLVGMKGKWEKKASKEEKEYLDAVENELKEKQALEGVQATLNQAWQNVGNLRSALARREALQRELLGIYQSVFDGPSPEAPQDDRLEQAFHHAEAENNRMQSTFSHESQTLTILNNAHSALSNLVQKMVEAQGHSTMDVYGVGGNAADMMETHAITQAQMLKQQLDTLMDQARRFNNAVSALPEIRIPHHSMTDIYFDNVFSDMMQHDKISAGTESARYALNALGNEIGRARYRVDAASQQVNFAAGELNRARAALQDFRRQTFENIARNQSSE</sequence>
<reference evidence="2" key="1">
    <citation type="journal article" date="2012" name="Science">
        <title>The Paleozoic origin of enzymatic lignin decomposition reconstructed from 31 fungal genomes.</title>
        <authorList>
            <person name="Floudas D."/>
            <person name="Binder M."/>
            <person name="Riley R."/>
            <person name="Barry K."/>
            <person name="Blanchette R.A."/>
            <person name="Henrissat B."/>
            <person name="Martinez A.T."/>
            <person name="Otillar R."/>
            <person name="Spatafora J.W."/>
            <person name="Yadav J.S."/>
            <person name="Aerts A."/>
            <person name="Benoit I."/>
            <person name="Boyd A."/>
            <person name="Carlson A."/>
            <person name="Copeland A."/>
            <person name="Coutinho P.M."/>
            <person name="de Vries R.P."/>
            <person name="Ferreira P."/>
            <person name="Findley K."/>
            <person name="Foster B."/>
            <person name="Gaskell J."/>
            <person name="Glotzer D."/>
            <person name="Gorecki P."/>
            <person name="Heitman J."/>
            <person name="Hesse C."/>
            <person name="Hori C."/>
            <person name="Igarashi K."/>
            <person name="Jurgens J.A."/>
            <person name="Kallen N."/>
            <person name="Kersten P."/>
            <person name="Kohler A."/>
            <person name="Kuees U."/>
            <person name="Kumar T.K.A."/>
            <person name="Kuo A."/>
            <person name="LaButti K."/>
            <person name="Larrondo L.F."/>
            <person name="Lindquist E."/>
            <person name="Ling A."/>
            <person name="Lombard V."/>
            <person name="Lucas S."/>
            <person name="Lundell T."/>
            <person name="Martin R."/>
            <person name="McLaughlin D.J."/>
            <person name="Morgenstern I."/>
            <person name="Morin E."/>
            <person name="Murat C."/>
            <person name="Nagy L.G."/>
            <person name="Nolan M."/>
            <person name="Ohm R.A."/>
            <person name="Patyshakuliyeva A."/>
            <person name="Rokas A."/>
            <person name="Ruiz-Duenas F.J."/>
            <person name="Sabat G."/>
            <person name="Salamov A."/>
            <person name="Samejima M."/>
            <person name="Schmutz J."/>
            <person name="Slot J.C."/>
            <person name="St John F."/>
            <person name="Stenlid J."/>
            <person name="Sun H."/>
            <person name="Sun S."/>
            <person name="Syed K."/>
            <person name="Tsang A."/>
            <person name="Wiebenga A."/>
            <person name="Young D."/>
            <person name="Pisabarro A."/>
            <person name="Eastwood D.C."/>
            <person name="Martin F."/>
            <person name="Cullen D."/>
            <person name="Grigoriev I.V."/>
            <person name="Hibbett D.S."/>
        </authorList>
    </citation>
    <scope>NUCLEOTIDE SEQUENCE [LARGE SCALE GENOMIC DNA]</scope>
    <source>
        <strain evidence="2">TFB10046</strain>
    </source>
</reference>
<organism evidence="1 2">
    <name type="scientific">Auricularia subglabra (strain TFB-10046 / SS5)</name>
    <name type="common">White-rot fungus</name>
    <name type="synonym">Auricularia delicata (strain TFB10046)</name>
    <dbReference type="NCBI Taxonomy" id="717982"/>
    <lineage>
        <taxon>Eukaryota</taxon>
        <taxon>Fungi</taxon>
        <taxon>Dikarya</taxon>
        <taxon>Basidiomycota</taxon>
        <taxon>Agaricomycotina</taxon>
        <taxon>Agaricomycetes</taxon>
        <taxon>Auriculariales</taxon>
        <taxon>Auriculariaceae</taxon>
        <taxon>Auricularia</taxon>
    </lineage>
</organism>
<dbReference type="PANTHER" id="PTHR21974:SF2">
    <property type="entry name" value="RE15880P"/>
    <property type="match status" value="1"/>
</dbReference>
<gene>
    <name evidence="1" type="ORF">AURDEDRAFT_173952</name>
</gene>
<dbReference type="eggNOG" id="ENOG502RXPA">
    <property type="taxonomic scope" value="Eukaryota"/>
</dbReference>
<dbReference type="OMA" id="SSNINAW"/>
<protein>
    <submittedName>
        <fullName evidence="1">Uncharacterized protein</fullName>
    </submittedName>
</protein>
<dbReference type="Proteomes" id="UP000006514">
    <property type="component" value="Unassembled WGS sequence"/>
</dbReference>
<dbReference type="OrthoDB" id="2562743at2759"/>
<proteinExistence type="predicted"/>
<keyword evidence="2" id="KW-1185">Reference proteome</keyword>
<name>J0CZH0_AURST</name>
<dbReference type="InParanoid" id="J0CZH0"/>
<dbReference type="EMBL" id="JH687849">
    <property type="protein sequence ID" value="EJD37001.1"/>
    <property type="molecule type" value="Genomic_DNA"/>
</dbReference>
<accession>J0CZH0</accession>
<dbReference type="PANTHER" id="PTHR21974">
    <property type="entry name" value="RE15880P"/>
    <property type="match status" value="1"/>
</dbReference>
<dbReference type="AlphaFoldDB" id="J0CZH0"/>
<dbReference type="KEGG" id="adl:AURDEDRAFT_173952"/>